<reference evidence="10" key="1">
    <citation type="submission" date="2018-05" db="EMBL/GenBank/DDBJ databases">
        <authorList>
            <person name="Li X."/>
        </authorList>
    </citation>
    <scope>NUCLEOTIDE SEQUENCE [LARGE SCALE GENOMIC DNA]</scope>
    <source>
        <strain evidence="10">HKS-05</strain>
    </source>
</reference>
<feature type="chain" id="PRO_5016427377" evidence="7">
    <location>
        <begin position="21"/>
        <end position="930"/>
    </location>
</feature>
<dbReference type="CDD" id="cd06240">
    <property type="entry name" value="M14-like"/>
    <property type="match status" value="1"/>
</dbReference>
<evidence type="ECO:0000256" key="2">
    <source>
        <dbReference type="ARBA" id="ARBA00005988"/>
    </source>
</evidence>
<dbReference type="RefSeq" id="WP_111457987.1">
    <property type="nucleotide sequence ID" value="NZ_QFYP01000001.1"/>
</dbReference>
<keyword evidence="4" id="KW-0378">Hydrolase</keyword>
<evidence type="ECO:0000259" key="8">
    <source>
        <dbReference type="Pfam" id="PF00246"/>
    </source>
</evidence>
<evidence type="ECO:0000256" key="7">
    <source>
        <dbReference type="SAM" id="SignalP"/>
    </source>
</evidence>
<comment type="caution">
    <text evidence="9">The sequence shown here is derived from an EMBL/GenBank/DDBJ whole genome shotgun (WGS) entry which is preliminary data.</text>
</comment>
<comment type="cofactor">
    <cofactor evidence="1">
        <name>Zn(2+)</name>
        <dbReference type="ChEBI" id="CHEBI:29105"/>
    </cofactor>
</comment>
<dbReference type="SUPFAM" id="SSF53187">
    <property type="entry name" value="Zn-dependent exopeptidases"/>
    <property type="match status" value="1"/>
</dbReference>
<organism evidence="9 10">
    <name type="scientific">Phenylobacterium hankyongense</name>
    <dbReference type="NCBI Taxonomy" id="1813876"/>
    <lineage>
        <taxon>Bacteria</taxon>
        <taxon>Pseudomonadati</taxon>
        <taxon>Pseudomonadota</taxon>
        <taxon>Alphaproteobacteria</taxon>
        <taxon>Caulobacterales</taxon>
        <taxon>Caulobacteraceae</taxon>
        <taxon>Phenylobacterium</taxon>
    </lineage>
</organism>
<feature type="signal peptide" evidence="7">
    <location>
        <begin position="1"/>
        <end position="20"/>
    </location>
</feature>
<evidence type="ECO:0000256" key="1">
    <source>
        <dbReference type="ARBA" id="ARBA00001947"/>
    </source>
</evidence>
<gene>
    <name evidence="9" type="ORF">DJ021_13185</name>
</gene>
<dbReference type="GO" id="GO:0008270">
    <property type="term" value="F:zinc ion binding"/>
    <property type="evidence" value="ECO:0007669"/>
    <property type="project" value="InterPro"/>
</dbReference>
<evidence type="ECO:0000313" key="10">
    <source>
        <dbReference type="Proteomes" id="UP000249842"/>
    </source>
</evidence>
<keyword evidence="3" id="KW-0645">Protease</keyword>
<dbReference type="Proteomes" id="UP000249842">
    <property type="component" value="Unassembled WGS sequence"/>
</dbReference>
<dbReference type="GO" id="GO:0004181">
    <property type="term" value="F:metallocarboxypeptidase activity"/>
    <property type="evidence" value="ECO:0007669"/>
    <property type="project" value="InterPro"/>
</dbReference>
<name>A0A328B2E8_9CAUL</name>
<dbReference type="OrthoDB" id="9767214at2"/>
<comment type="similarity">
    <text evidence="2">Belongs to the peptidase M14 family.</text>
</comment>
<accession>A0A328B2E8</accession>
<dbReference type="EMBL" id="QFYP01000001">
    <property type="protein sequence ID" value="RAK60695.1"/>
    <property type="molecule type" value="Genomic_DNA"/>
</dbReference>
<keyword evidence="7" id="KW-0732">Signal</keyword>
<evidence type="ECO:0000313" key="9">
    <source>
        <dbReference type="EMBL" id="RAK60695.1"/>
    </source>
</evidence>
<sequence length="930" mass="101684">MKRVLLAATAFAVLSQPAFAQTPAAHLTTPREALGHDIGEDYFLANYSQLVSYWKTLASQSDRAKMVDIGETSEGRRQYMMIVSSPQNLAKLDRYKQIAARLANAEGLTDDQAHALAAEGKAVIWIDGGMHASEVEHAQALMAGVYDMLSSNDAEARKILDNVVILFGQANPDGQDLLANWYMRNADPLKREFDTLPVIYQKYVGHDNNRDSYMVSQKETTNLNKIFFREWYPQIIYNHHQTGPLGAVVFIPPFRDPFNYNYDPLIMTELSEVGATMHSRLVSEGKGGSGMRSAANYSTWNNGMERTVAYFHNSIGILTEIIGHPTPMQLPLVADNQLPRNDLPLPVKPQIWHLKQSIDYSLSMNRAVLNYAASNRERLLFNIYRMGANSIARGNEDNWTVTGDRIDALKAAGKTSTPAALSAAGTAFKGEKTLDPALYESILHDPTHRDPRGYIITADQADFPTATKFVNALIKAGVKVDRAKTAFTVAGKTYPAGSYVVKTAQAYRPHVMDMFEPQDHPNDFAYPGGPPIAPYDAAGYTLAYQMGIKFDRVLDGFDGPFERLADVTAPPAGKIIGQGKAGFLISHEINDATILTNRLLKAKQPVYWVKTPTAVAGKTLAPGAIWVPASAQSRAILEAGSKSLGVDVYAADAAPKADTLKLKPVRVGVVDVYGGLQTTGWTQWTLEQFETPYTVVRAQRLDKGDLNKDFDVLIFPDAAIPEEAAFGGGMFRGGFGAKQPKPEEVPAQFRSWLGNITQEKTLPQVEKFVRQGGSVVAIGSSTSLANFMKLPIERSPAEIKDGKAQALPRTQFYIPGSLLTAKVDNTDPLAFGVPTTVDMFFDRSPTFKVADGSGMKPVAWFSGKHPLHSGWAWGQEHLDGSAAVVDASVGKGKLFLMGPEVNMRAQPHGTFKFLFNALFYGPAVAGQPAR</sequence>
<keyword evidence="6" id="KW-0482">Metalloprotease</keyword>
<evidence type="ECO:0000256" key="4">
    <source>
        <dbReference type="ARBA" id="ARBA00022801"/>
    </source>
</evidence>
<dbReference type="Pfam" id="PF00246">
    <property type="entry name" value="Peptidase_M14"/>
    <property type="match status" value="1"/>
</dbReference>
<feature type="domain" description="Peptidase M14" evidence="8">
    <location>
        <begin position="51"/>
        <end position="306"/>
    </location>
</feature>
<dbReference type="GO" id="GO:0006508">
    <property type="term" value="P:proteolysis"/>
    <property type="evidence" value="ECO:0007669"/>
    <property type="project" value="UniProtKB-KW"/>
</dbReference>
<dbReference type="PANTHER" id="PTHR11705:SF143">
    <property type="entry name" value="SLL0236 PROTEIN"/>
    <property type="match status" value="1"/>
</dbReference>
<evidence type="ECO:0000256" key="5">
    <source>
        <dbReference type="ARBA" id="ARBA00022833"/>
    </source>
</evidence>
<dbReference type="InterPro" id="IPR000834">
    <property type="entry name" value="Peptidase_M14"/>
</dbReference>
<protein>
    <submittedName>
        <fullName evidence="9">Peptidase</fullName>
    </submittedName>
</protein>
<evidence type="ECO:0000256" key="3">
    <source>
        <dbReference type="ARBA" id="ARBA00022670"/>
    </source>
</evidence>
<dbReference type="Gene3D" id="3.40.630.10">
    <property type="entry name" value="Zn peptidases"/>
    <property type="match status" value="1"/>
</dbReference>
<proteinExistence type="inferred from homology"/>
<dbReference type="PANTHER" id="PTHR11705">
    <property type="entry name" value="PROTEASE FAMILY M14 CARBOXYPEPTIDASE A,B"/>
    <property type="match status" value="1"/>
</dbReference>
<dbReference type="AlphaFoldDB" id="A0A328B2E8"/>
<evidence type="ECO:0000256" key="6">
    <source>
        <dbReference type="ARBA" id="ARBA00023049"/>
    </source>
</evidence>
<keyword evidence="5" id="KW-0862">Zinc</keyword>
<keyword evidence="10" id="KW-1185">Reference proteome</keyword>
<dbReference type="GO" id="GO:0005615">
    <property type="term" value="C:extracellular space"/>
    <property type="evidence" value="ECO:0007669"/>
    <property type="project" value="TreeGrafter"/>
</dbReference>